<evidence type="ECO:0000313" key="5">
    <source>
        <dbReference type="EMBL" id="RCK67622.1"/>
    </source>
</evidence>
<feature type="transmembrane region" description="Helical" evidence="2">
    <location>
        <begin position="306"/>
        <end position="326"/>
    </location>
</feature>
<feature type="transmembrane region" description="Helical" evidence="2">
    <location>
        <begin position="758"/>
        <end position="775"/>
    </location>
</feature>
<evidence type="ECO:0000256" key="1">
    <source>
        <dbReference type="SAM" id="MobiDB-lite"/>
    </source>
</evidence>
<dbReference type="InterPro" id="IPR018823">
    <property type="entry name" value="ArAE_2_N"/>
</dbReference>
<feature type="compositionally biased region" description="Low complexity" evidence="1">
    <location>
        <begin position="12"/>
        <end position="25"/>
    </location>
</feature>
<feature type="transmembrane region" description="Helical" evidence="2">
    <location>
        <begin position="275"/>
        <end position="299"/>
    </location>
</feature>
<organism evidence="5 6">
    <name type="scientific">Candida viswanathii</name>
    <dbReference type="NCBI Taxonomy" id="5486"/>
    <lineage>
        <taxon>Eukaryota</taxon>
        <taxon>Fungi</taxon>
        <taxon>Dikarya</taxon>
        <taxon>Ascomycota</taxon>
        <taxon>Saccharomycotina</taxon>
        <taxon>Pichiomycetes</taxon>
        <taxon>Debaryomycetaceae</taxon>
        <taxon>Candida/Lodderomyces clade</taxon>
        <taxon>Candida</taxon>
    </lineage>
</organism>
<keyword evidence="2" id="KW-0472">Membrane</keyword>
<dbReference type="EMBL" id="QLNQ01000001">
    <property type="protein sequence ID" value="RCK67622.1"/>
    <property type="molecule type" value="Genomic_DNA"/>
</dbReference>
<dbReference type="AlphaFoldDB" id="A0A367YRJ0"/>
<reference evidence="5 6" key="1">
    <citation type="submission" date="2018-06" db="EMBL/GenBank/DDBJ databases">
        <title>Whole genome sequencing of Candida tropicalis (genome annotated by CSBL at Korea University).</title>
        <authorList>
            <person name="Ahn J."/>
        </authorList>
    </citation>
    <scope>NUCLEOTIDE SEQUENCE [LARGE SCALE GENOMIC DNA]</scope>
    <source>
        <strain evidence="5 6">ATCC 20962</strain>
    </source>
</reference>
<feature type="domain" description="DUF2421" evidence="3">
    <location>
        <begin position="868"/>
        <end position="1112"/>
    </location>
</feature>
<dbReference type="OrthoDB" id="2274698at2759"/>
<evidence type="ECO:0000259" key="4">
    <source>
        <dbReference type="Pfam" id="PF10337"/>
    </source>
</evidence>
<dbReference type="Pfam" id="PF10334">
    <property type="entry name" value="BRE4"/>
    <property type="match status" value="1"/>
</dbReference>
<dbReference type="Pfam" id="PF10337">
    <property type="entry name" value="ArAE_2_N"/>
    <property type="match status" value="1"/>
</dbReference>
<feature type="region of interest" description="Disordered" evidence="1">
    <location>
        <begin position="1"/>
        <end position="72"/>
    </location>
</feature>
<accession>A0A367YRJ0</accession>
<dbReference type="Proteomes" id="UP000253472">
    <property type="component" value="Unassembled WGS sequence"/>
</dbReference>
<dbReference type="PANTHER" id="PTHR37994:SF1">
    <property type="entry name" value="ER TRANSPORTER 6TM N-TERMINAL DOMAIN-CONTAINING PROTEIN"/>
    <property type="match status" value="1"/>
</dbReference>
<keyword evidence="2" id="KW-1133">Transmembrane helix</keyword>
<evidence type="ECO:0000259" key="3">
    <source>
        <dbReference type="Pfam" id="PF10334"/>
    </source>
</evidence>
<feature type="transmembrane region" description="Helical" evidence="2">
    <location>
        <begin position="781"/>
        <end position="800"/>
    </location>
</feature>
<feature type="transmembrane region" description="Helical" evidence="2">
    <location>
        <begin position="701"/>
        <end position="720"/>
    </location>
</feature>
<feature type="transmembrane region" description="Helical" evidence="2">
    <location>
        <begin position="244"/>
        <end position="263"/>
    </location>
</feature>
<feature type="transmembrane region" description="Helical" evidence="2">
    <location>
        <begin position="848"/>
        <end position="868"/>
    </location>
</feature>
<feature type="compositionally biased region" description="Basic and acidic residues" evidence="1">
    <location>
        <begin position="1"/>
        <end position="11"/>
    </location>
</feature>
<gene>
    <name evidence="5" type="ORF">Cantr_03439</name>
</gene>
<proteinExistence type="predicted"/>
<feature type="transmembrane region" description="Helical" evidence="2">
    <location>
        <begin position="732"/>
        <end position="753"/>
    </location>
</feature>
<sequence length="1132" mass="128216">MPAIERHDSHESSSSIFTLSTTSSSGASPTNAEAPIPLNELKREDDPLNNDDGNNNNNKEEKEEGKEEEEDEMSKLIANAYYPDGDERNFMHADIKEEAQKKPSLVQKFKEIIYPNYILNHLDYTSFKTVSRSWCHVWSLCILTIVPLTSSWLGSAPYLTLIMGFISISGGSSIIMNTLTSLSAFTGLIIAFLHHVIKSKIINDIHGGITAEQLAQSLIEEGLCQMDENLSVCVERQIFSGRYINTKAVAVTILALISATFILGNLRKHLHPICALVYVGGMIGNCIYSCFGVFFPIYAPLELGYVAIKPMGISFAAKIVTAFVIYPSTSNWMYIQGCIKIMTGLKTAMENKTRMCKTMKPSAANFANYKAFKRDITALRSSMAPLELVASTIWLEFSYGRFDVGDIGELRSYLKNTISATASYAYFYQLLQERTFYVKDDYGKLRRRSTATSSHLDHGHAKLFSAIQDSYKKVGEYENKRRLKILRDRMAMQGAANRLTLQAIDECAKFMIDLFSPLLDSANEGVAVIIEWLTAANAFRIYAWLPGQWKKHVAKQKEMQEKVREVKGAIEEQLRKFNDPETLQENMVNSQKTENEKLFFISQGIFFLQIVSHQCENIIKVLDFCMDLDERRPTPIFVTHFTKNKYSKPRHLTSDLDRPMPDYLVPDVQTRNADSMPPSNVLQYCGTYLSKVFRFLISNDFWFWIKAGGLITIGAIPYFVRTTAGWYYRRRMIWLVIMIAVSIGENTGSTIYVFWAKLAYTFFGAVVGMVGWYISTGNGQGNYYGYGAVTGVLFVYFVFFRHFSIHQTLLPQVLFAVTSVLVMGTSWLDAKGDLGALANVGWGFEPAYLRFIGVTIGLCIASLAAIFPKPVSSKAIVREILSKGIAEIGNIHCDVTKFAVKRTSDPDFRIEARHDVLIAKFRYLLLKVARLSTLMTPLRFEVPITGFWPESKYLRLQGLVTDVIQLYLMLLVAFNELDEPQEWLPIIMKRVGFCYHDLEAEIFATVYMASDALKTKGALPKITEANISIKHMELLRKQWGINRISLSERFYSKPIAEHEGDDSESIVRELDYKRFFSKDGQLNILSLLVAHLIYNRLDEIMIVVKGLVGEIYDLDETVLSDETELLDDYDGL</sequence>
<keyword evidence="6" id="KW-1185">Reference proteome</keyword>
<dbReference type="InterPro" id="IPR018820">
    <property type="entry name" value="BRE4-related_DUF2421"/>
</dbReference>
<evidence type="ECO:0000256" key="2">
    <source>
        <dbReference type="SAM" id="Phobius"/>
    </source>
</evidence>
<evidence type="ECO:0000313" key="6">
    <source>
        <dbReference type="Proteomes" id="UP000253472"/>
    </source>
</evidence>
<keyword evidence="2" id="KW-0812">Transmembrane</keyword>
<feature type="domain" description="Putative ER transporter 6TM N-terminal" evidence="4">
    <location>
        <begin position="113"/>
        <end position="584"/>
    </location>
</feature>
<protein>
    <submittedName>
        <fullName evidence="5">Uncharacterized protein C57A7.05</fullName>
    </submittedName>
</protein>
<feature type="transmembrane region" description="Helical" evidence="2">
    <location>
        <begin position="174"/>
        <end position="193"/>
    </location>
</feature>
<dbReference type="PANTHER" id="PTHR37994">
    <property type="entry name" value="ARAE_2_N DOMAIN-CONTAINING PROTEIN-RELATED"/>
    <property type="match status" value="1"/>
</dbReference>
<feature type="transmembrane region" description="Helical" evidence="2">
    <location>
        <begin position="809"/>
        <end position="828"/>
    </location>
</feature>
<feature type="transmembrane region" description="Helical" evidence="2">
    <location>
        <begin position="134"/>
        <end position="154"/>
    </location>
</feature>
<dbReference type="STRING" id="5486.A0A367YRJ0"/>
<comment type="caution">
    <text evidence="5">The sequence shown here is derived from an EMBL/GenBank/DDBJ whole genome shotgun (WGS) entry which is preliminary data.</text>
</comment>
<name>A0A367YRJ0_9ASCO</name>